<keyword evidence="7" id="KW-0297">G-protein coupled receptor</keyword>
<keyword evidence="9 14" id="KW-0675">Receptor</keyword>
<gene>
    <name evidence="14" type="ORF">TREES_T100001132</name>
</gene>
<dbReference type="PANTHER" id="PTHR24061">
    <property type="entry name" value="CALCIUM-SENSING RECEPTOR-RELATED"/>
    <property type="match status" value="1"/>
</dbReference>
<evidence type="ECO:0000256" key="1">
    <source>
        <dbReference type="ARBA" id="ARBA00004651"/>
    </source>
</evidence>
<evidence type="ECO:0000259" key="13">
    <source>
        <dbReference type="PROSITE" id="PS50259"/>
    </source>
</evidence>
<evidence type="ECO:0000313" key="14">
    <source>
        <dbReference type="EMBL" id="ELW47252.1"/>
    </source>
</evidence>
<dbReference type="FunFam" id="2.10.50.30:FF:000002">
    <property type="entry name" value="Vomeronasal 2 receptor, h1"/>
    <property type="match status" value="1"/>
</dbReference>
<keyword evidence="6 12" id="KW-1133">Transmembrane helix</keyword>
<dbReference type="InterPro" id="IPR000337">
    <property type="entry name" value="GPCR_3"/>
</dbReference>
<feature type="transmembrane region" description="Helical" evidence="12">
    <location>
        <begin position="303"/>
        <end position="326"/>
    </location>
</feature>
<evidence type="ECO:0000256" key="9">
    <source>
        <dbReference type="ARBA" id="ARBA00023170"/>
    </source>
</evidence>
<dbReference type="GO" id="GO:0004930">
    <property type="term" value="F:G protein-coupled receptor activity"/>
    <property type="evidence" value="ECO:0007669"/>
    <property type="project" value="UniProtKB-KW"/>
</dbReference>
<protein>
    <submittedName>
        <fullName evidence="14">Vomeronasal type-2 receptor 26</fullName>
    </submittedName>
</protein>
<dbReference type="Gene3D" id="3.40.50.2300">
    <property type="match status" value="1"/>
</dbReference>
<dbReference type="PROSITE" id="PS50259">
    <property type="entry name" value="G_PROTEIN_RECEP_F3_4"/>
    <property type="match status" value="1"/>
</dbReference>
<accession>L9JE42</accession>
<reference evidence="15" key="2">
    <citation type="journal article" date="2013" name="Nat. Commun.">
        <title>Genome of the Chinese tree shrew.</title>
        <authorList>
            <person name="Fan Y."/>
            <person name="Huang Z.Y."/>
            <person name="Cao C.C."/>
            <person name="Chen C.S."/>
            <person name="Chen Y.X."/>
            <person name="Fan D.D."/>
            <person name="He J."/>
            <person name="Hou H.L."/>
            <person name="Hu L."/>
            <person name="Hu X.T."/>
            <person name="Jiang X.T."/>
            <person name="Lai R."/>
            <person name="Lang Y.S."/>
            <person name="Liang B."/>
            <person name="Liao S.G."/>
            <person name="Mu D."/>
            <person name="Ma Y.Y."/>
            <person name="Niu Y.Y."/>
            <person name="Sun X.Q."/>
            <person name="Xia J.Q."/>
            <person name="Xiao J."/>
            <person name="Xiong Z.Q."/>
            <person name="Xu L."/>
            <person name="Yang L."/>
            <person name="Zhang Y."/>
            <person name="Zhao W."/>
            <person name="Zhao X.D."/>
            <person name="Zheng Y.T."/>
            <person name="Zhou J.M."/>
            <person name="Zhu Y.B."/>
            <person name="Zhang G.J."/>
            <person name="Wang J."/>
            <person name="Yao Y.G."/>
        </authorList>
    </citation>
    <scope>NUCLEOTIDE SEQUENCE [LARGE SCALE GENOMIC DNA]</scope>
</reference>
<dbReference type="PANTHER" id="PTHR24061:SF545">
    <property type="entry name" value="VOMERONASAL 2, RECEPTOR 118-RELATED"/>
    <property type="match status" value="1"/>
</dbReference>
<keyword evidence="5" id="KW-0732">Signal</keyword>
<dbReference type="GO" id="GO:0005886">
    <property type="term" value="C:plasma membrane"/>
    <property type="evidence" value="ECO:0007669"/>
    <property type="project" value="UniProtKB-SubCell"/>
</dbReference>
<feature type="transmembrane region" description="Helical" evidence="12">
    <location>
        <begin position="488"/>
        <end position="510"/>
    </location>
</feature>
<comment type="subcellular location">
    <subcellularLocation>
        <location evidence="1">Cell membrane</location>
        <topology evidence="1">Multi-pass membrane protein</topology>
    </subcellularLocation>
</comment>
<evidence type="ECO:0000256" key="2">
    <source>
        <dbReference type="ARBA" id="ARBA00007242"/>
    </source>
</evidence>
<dbReference type="Pfam" id="PF07562">
    <property type="entry name" value="NCD3G"/>
    <property type="match status" value="1"/>
</dbReference>
<evidence type="ECO:0000256" key="5">
    <source>
        <dbReference type="ARBA" id="ARBA00022729"/>
    </source>
</evidence>
<dbReference type="eggNOG" id="KOG1056">
    <property type="taxonomic scope" value="Eukaryota"/>
</dbReference>
<keyword evidence="8 12" id="KW-0472">Membrane</keyword>
<keyword evidence="15" id="KW-1185">Reference proteome</keyword>
<feature type="transmembrane region" description="Helical" evidence="12">
    <location>
        <begin position="427"/>
        <end position="450"/>
    </location>
</feature>
<evidence type="ECO:0000256" key="7">
    <source>
        <dbReference type="ARBA" id="ARBA00023040"/>
    </source>
</evidence>
<dbReference type="CDD" id="cd15283">
    <property type="entry name" value="7tmC_V2R_pheromone"/>
    <property type="match status" value="1"/>
</dbReference>
<feature type="transmembrane region" description="Helical" evidence="12">
    <location>
        <begin position="374"/>
        <end position="399"/>
    </location>
</feature>
<feature type="transmembrane region" description="Helical" evidence="12">
    <location>
        <begin position="338"/>
        <end position="362"/>
    </location>
</feature>
<dbReference type="Proteomes" id="UP000011518">
    <property type="component" value="Unassembled WGS sequence"/>
</dbReference>
<dbReference type="PRINTS" id="PR01535">
    <property type="entry name" value="VOMERONASL2R"/>
</dbReference>
<dbReference type="InParanoid" id="L9JE42"/>
<feature type="transmembrane region" description="Helical" evidence="12">
    <location>
        <begin position="462"/>
        <end position="482"/>
    </location>
</feature>
<evidence type="ECO:0000256" key="6">
    <source>
        <dbReference type="ARBA" id="ARBA00022989"/>
    </source>
</evidence>
<dbReference type="InterPro" id="IPR004073">
    <property type="entry name" value="GPCR_3_vmron_rcpt_2"/>
</dbReference>
<proteinExistence type="inferred from homology"/>
<evidence type="ECO:0000256" key="12">
    <source>
        <dbReference type="SAM" id="Phobius"/>
    </source>
</evidence>
<evidence type="ECO:0000313" key="15">
    <source>
        <dbReference type="Proteomes" id="UP000011518"/>
    </source>
</evidence>
<evidence type="ECO:0000256" key="8">
    <source>
        <dbReference type="ARBA" id="ARBA00023136"/>
    </source>
</evidence>
<dbReference type="SUPFAM" id="SSF53822">
    <property type="entry name" value="Periplasmic binding protein-like I"/>
    <property type="match status" value="2"/>
</dbReference>
<sequence length="535" mass="59327">MYLPEEQLFQAIATSSSYRWFWKNYQYVLAFLFAIEEINKSPHLLPNLSLGSDLYNAFPTQQRTLESAVILLSGGSQPLPNYNCNRKKQPIAVFSGITSAFSAELGSLLELYKSPQLHSFLRKTAFTNSAGDNVSFGDSEHYIAQYDIQNLVKFPNDSWMLVKVGEFVSKSPHDRDLVIDKEMLKWPDVFQETPPSVCTQSCAPGFRKIAQEGRPTCCFLCVSCPEREISNWTDAQQCFPCLPEQYPNSERTHCLPKPVTFLGFEDSLGMALACTALCFSVVTTVVLGLFVKHRDTPIVKANNRALSFTLLISLLLCFLCSLLFIGRPNTATCVLRQVTFGLVFTVAVSTILAKTMTVILAFKATMPRRILRYLLLSGASNAVIPICSLIQVIICAIWLGSSPPFVDTDSHSEPRSLIIVCNKGSVTAFYCVLGYLGSLALGSFTVAFLARNLPDTFNEARFLTFSMLLFCSVWVTFLPVYHSTKGKVMVAVEVFSILVSSAGLLGCIFAPKCYTILLGPDKNSLKGLKSRKFPE</sequence>
<evidence type="ECO:0000256" key="11">
    <source>
        <dbReference type="ARBA" id="ARBA00023224"/>
    </source>
</evidence>
<keyword evidence="10" id="KW-0325">Glycoprotein</keyword>
<reference evidence="15" key="1">
    <citation type="submission" date="2012-07" db="EMBL/GenBank/DDBJ databases">
        <title>Genome of the Chinese tree shrew, a rising model animal genetically related to primates.</title>
        <authorList>
            <person name="Zhang G."/>
            <person name="Fan Y."/>
            <person name="Yao Y."/>
            <person name="Huang Z."/>
        </authorList>
    </citation>
    <scope>NUCLEOTIDE SEQUENCE [LARGE SCALE GENOMIC DNA]</scope>
</reference>
<feature type="domain" description="G-protein coupled receptors family 3 profile" evidence="13">
    <location>
        <begin position="268"/>
        <end position="532"/>
    </location>
</feature>
<dbReference type="InterPro" id="IPR028082">
    <property type="entry name" value="Peripla_BP_I"/>
</dbReference>
<evidence type="ECO:0000256" key="10">
    <source>
        <dbReference type="ARBA" id="ARBA00023180"/>
    </source>
</evidence>
<keyword evidence="4 12" id="KW-0812">Transmembrane</keyword>
<dbReference type="InterPro" id="IPR011500">
    <property type="entry name" value="GPCR_3_9-Cys_dom"/>
</dbReference>
<dbReference type="InterPro" id="IPR017978">
    <property type="entry name" value="GPCR_3_C"/>
</dbReference>
<dbReference type="AlphaFoldDB" id="L9JE42"/>
<dbReference type="InterPro" id="IPR038550">
    <property type="entry name" value="GPCR_3_9-Cys_sf"/>
</dbReference>
<evidence type="ECO:0000256" key="3">
    <source>
        <dbReference type="ARBA" id="ARBA00022475"/>
    </source>
</evidence>
<dbReference type="InterPro" id="IPR000068">
    <property type="entry name" value="GPCR_3_Ca_sens_rcpt-rel"/>
</dbReference>
<dbReference type="EMBL" id="KB321137">
    <property type="protein sequence ID" value="ELW47252.1"/>
    <property type="molecule type" value="Genomic_DNA"/>
</dbReference>
<name>L9JE42_TUPCH</name>
<dbReference type="PRINTS" id="PR00248">
    <property type="entry name" value="GPCRMGR"/>
</dbReference>
<feature type="transmembrane region" description="Helical" evidence="12">
    <location>
        <begin position="268"/>
        <end position="291"/>
    </location>
</feature>
<comment type="similarity">
    <text evidence="2">Belongs to the G-protein coupled receptor 3 family.</text>
</comment>
<keyword evidence="3" id="KW-1003">Cell membrane</keyword>
<dbReference type="Pfam" id="PF00003">
    <property type="entry name" value="7tm_3"/>
    <property type="match status" value="1"/>
</dbReference>
<evidence type="ECO:0000256" key="4">
    <source>
        <dbReference type="ARBA" id="ARBA00022692"/>
    </source>
</evidence>
<keyword evidence="11" id="KW-0807">Transducer</keyword>
<organism evidence="14 15">
    <name type="scientific">Tupaia chinensis</name>
    <name type="common">Chinese tree shrew</name>
    <name type="synonym">Tupaia belangeri chinensis</name>
    <dbReference type="NCBI Taxonomy" id="246437"/>
    <lineage>
        <taxon>Eukaryota</taxon>
        <taxon>Metazoa</taxon>
        <taxon>Chordata</taxon>
        <taxon>Craniata</taxon>
        <taxon>Vertebrata</taxon>
        <taxon>Euteleostomi</taxon>
        <taxon>Mammalia</taxon>
        <taxon>Eutheria</taxon>
        <taxon>Euarchontoglires</taxon>
        <taxon>Scandentia</taxon>
        <taxon>Tupaiidae</taxon>
        <taxon>Tupaia</taxon>
    </lineage>
</organism>
<dbReference type="Gene3D" id="2.10.50.30">
    <property type="entry name" value="GPCR, family 3, nine cysteines domain"/>
    <property type="match status" value="1"/>
</dbReference>